<dbReference type="Pfam" id="PF00480">
    <property type="entry name" value="ROK"/>
    <property type="match status" value="1"/>
</dbReference>
<comment type="similarity">
    <text evidence="2">Belongs to the ROK (NagC/XylR) family.</text>
</comment>
<dbReference type="EMBL" id="CP095073">
    <property type="protein sequence ID" value="UOQ44260.1"/>
    <property type="molecule type" value="Genomic_DNA"/>
</dbReference>
<dbReference type="SUPFAM" id="SSF46785">
    <property type="entry name" value="Winged helix' DNA-binding domain"/>
    <property type="match status" value="1"/>
</dbReference>
<keyword evidence="3" id="KW-0119">Carbohydrate metabolism</keyword>
<dbReference type="InterPro" id="IPR036388">
    <property type="entry name" value="WH-like_DNA-bd_sf"/>
</dbReference>
<comment type="function">
    <text evidence="1">Transcriptional repressor of xylose-utilizing enzymes.</text>
</comment>
<dbReference type="PANTHER" id="PTHR18964">
    <property type="entry name" value="ROK (REPRESSOR, ORF, KINASE) FAMILY"/>
    <property type="match status" value="1"/>
</dbReference>
<keyword evidence="4" id="KW-0238">DNA-binding</keyword>
<evidence type="ECO:0000256" key="4">
    <source>
        <dbReference type="ARBA" id="ARBA00023125"/>
    </source>
</evidence>
<dbReference type="Gene3D" id="1.10.10.10">
    <property type="entry name" value="Winged helix-like DNA-binding domain superfamily/Winged helix DNA-binding domain"/>
    <property type="match status" value="1"/>
</dbReference>
<dbReference type="Pfam" id="PF13412">
    <property type="entry name" value="HTH_24"/>
    <property type="match status" value="1"/>
</dbReference>
<evidence type="ECO:0000313" key="5">
    <source>
        <dbReference type="EMBL" id="UOQ44260.1"/>
    </source>
</evidence>
<dbReference type="RefSeq" id="WP_244710076.1">
    <property type="nucleotide sequence ID" value="NZ_CP095073.1"/>
</dbReference>
<proteinExistence type="inferred from homology"/>
<evidence type="ECO:0000313" key="6">
    <source>
        <dbReference type="Proteomes" id="UP000831787"/>
    </source>
</evidence>
<accession>A0ABY4EIG1</accession>
<evidence type="ECO:0000256" key="3">
    <source>
        <dbReference type="ARBA" id="ARBA00022629"/>
    </source>
</evidence>
<dbReference type="PANTHER" id="PTHR18964:SF149">
    <property type="entry name" value="BIFUNCTIONAL UDP-N-ACETYLGLUCOSAMINE 2-EPIMERASE_N-ACETYLMANNOSAMINE KINASE"/>
    <property type="match status" value="1"/>
</dbReference>
<dbReference type="Gene3D" id="3.30.420.40">
    <property type="match status" value="2"/>
</dbReference>
<gene>
    <name evidence="5" type="ORF">MUN89_20795</name>
</gene>
<protein>
    <submittedName>
        <fullName evidence="5">ROK family transcriptional regulator</fullName>
    </submittedName>
</protein>
<dbReference type="InterPro" id="IPR000600">
    <property type="entry name" value="ROK"/>
</dbReference>
<dbReference type="InterPro" id="IPR036390">
    <property type="entry name" value="WH_DNA-bd_sf"/>
</dbReference>
<name>A0ABY4EIG1_9BACI</name>
<organism evidence="5 6">
    <name type="scientific">Halobacillus salinarum</name>
    <dbReference type="NCBI Taxonomy" id="2932257"/>
    <lineage>
        <taxon>Bacteria</taxon>
        <taxon>Bacillati</taxon>
        <taxon>Bacillota</taxon>
        <taxon>Bacilli</taxon>
        <taxon>Bacillales</taxon>
        <taxon>Bacillaceae</taxon>
        <taxon>Halobacillus</taxon>
    </lineage>
</organism>
<dbReference type="InterPro" id="IPR043129">
    <property type="entry name" value="ATPase_NBD"/>
</dbReference>
<dbReference type="Proteomes" id="UP000831787">
    <property type="component" value="Chromosome"/>
</dbReference>
<evidence type="ECO:0000256" key="1">
    <source>
        <dbReference type="ARBA" id="ARBA00002486"/>
    </source>
</evidence>
<dbReference type="InterPro" id="IPR011991">
    <property type="entry name" value="ArsR-like_HTH"/>
</dbReference>
<dbReference type="SUPFAM" id="SSF53067">
    <property type="entry name" value="Actin-like ATPase domain"/>
    <property type="match status" value="1"/>
</dbReference>
<evidence type="ECO:0000256" key="2">
    <source>
        <dbReference type="ARBA" id="ARBA00006479"/>
    </source>
</evidence>
<reference evidence="5 6" key="1">
    <citation type="submission" date="2022-04" db="EMBL/GenBank/DDBJ databases">
        <title>Halobacillus sp. isolated from saltern.</title>
        <authorList>
            <person name="Won M."/>
            <person name="Lee C.-M."/>
            <person name="Woen H.-Y."/>
            <person name="Kwon S.-W."/>
        </authorList>
    </citation>
    <scope>NUCLEOTIDE SEQUENCE [LARGE SCALE GENOMIC DNA]</scope>
    <source>
        <strain evidence="5 6">SSBR10-3</strain>
    </source>
</reference>
<keyword evidence="6" id="KW-1185">Reference proteome</keyword>
<keyword evidence="3" id="KW-0859">Xylose metabolism</keyword>
<dbReference type="CDD" id="cd00090">
    <property type="entry name" value="HTH_ARSR"/>
    <property type="match status" value="1"/>
</dbReference>
<sequence length="391" mass="42470">MLKNVLDSDNQAIKSVIRLIKEKGPLSRVDISKQLNISKPTLTRIIEKLMEADILKEKGLAVSTGGRRPILLQFNEDCSYAIGVELGRSEIKLALTNLIGRCLFYSTATAASNSSLTTISKLVKTLMKEAINETNVNPAYILGVGVGMPGPFNEKPDGTISPPNFYGLREIALKEKLEQELHYPVTIDNDANIAALAEKWFGAGVDSSCFAFVMADVGVGTGLVVNHDLYRGENGEAGEIGHSTIDVNGERCVCGNVGCLETFVSIPAILKKLKNRLDDERTDLFAEELSLESIPKAHRNHSLLAKEILEETGFYLGVGITNVINLYNPEKIIIGGKVGKLHPLIRETIRNPVNERVIGSNGKRTPIVTSTLKGGVVQGAAALVIHHTFFQ</sequence>
<dbReference type="CDD" id="cd24059">
    <property type="entry name" value="ASKHA_NBD_ROK_TM1224-like"/>
    <property type="match status" value="1"/>
</dbReference>